<reference evidence="1 2" key="1">
    <citation type="journal article" date="2023" name="ACS Omega">
        <title>Identification of the Neoaspergillic Acid Biosynthesis Gene Cluster by Establishing an In Vitro CRISPR-Ribonucleoprotein Genetic System in Aspergillus melleus.</title>
        <authorList>
            <person name="Yuan B."/>
            <person name="Grau M.F."/>
            <person name="Murata R.M."/>
            <person name="Torok T."/>
            <person name="Venkateswaran K."/>
            <person name="Stajich J.E."/>
            <person name="Wang C.C.C."/>
        </authorList>
    </citation>
    <scope>NUCLEOTIDE SEQUENCE [LARGE SCALE GENOMIC DNA]</scope>
    <source>
        <strain evidence="1 2">IMV 1140</strain>
    </source>
</reference>
<keyword evidence="2" id="KW-1185">Reference proteome</keyword>
<proteinExistence type="predicted"/>
<keyword evidence="1" id="KW-0547">Nucleotide-binding</keyword>
<dbReference type="EMBL" id="JAOPJF010000013">
    <property type="protein sequence ID" value="KAK1147145.1"/>
    <property type="molecule type" value="Genomic_DNA"/>
</dbReference>
<protein>
    <submittedName>
        <fullName evidence="1">ATP-binding cassette transporter snq2</fullName>
    </submittedName>
</protein>
<gene>
    <name evidence="1" type="primary">SNQ2_2</name>
    <name evidence="1" type="ORF">N8T08_001884</name>
</gene>
<comment type="caution">
    <text evidence="1">The sequence shown here is derived from an EMBL/GenBank/DDBJ whole genome shotgun (WGS) entry which is preliminary data.</text>
</comment>
<accession>A0ACC3B940</accession>
<sequence length="194" mass="22321">MYLLLAFFGIGVTYLMAAFFASATLAGYAIALNSFYRPWLYWADPMTYFFEPTIATVLHGVEVQCTPDEMAVFDPPSGQTCQQYVAQYLERNAGYLTNPSGTQQCSYCPYSVGDDFAETLHYFYKDRWRDWAVFLGFCLTNFLLVVSSWKSRSRPAMASHPKIYKGDEEEEDADILAIRWKTNNLFIDIDRLFV</sequence>
<evidence type="ECO:0000313" key="1">
    <source>
        <dbReference type="EMBL" id="KAK1147145.1"/>
    </source>
</evidence>
<evidence type="ECO:0000313" key="2">
    <source>
        <dbReference type="Proteomes" id="UP001177260"/>
    </source>
</evidence>
<keyword evidence="1" id="KW-0067">ATP-binding</keyword>
<dbReference type="Proteomes" id="UP001177260">
    <property type="component" value="Unassembled WGS sequence"/>
</dbReference>
<organism evidence="1 2">
    <name type="scientific">Aspergillus melleus</name>
    <dbReference type="NCBI Taxonomy" id="138277"/>
    <lineage>
        <taxon>Eukaryota</taxon>
        <taxon>Fungi</taxon>
        <taxon>Dikarya</taxon>
        <taxon>Ascomycota</taxon>
        <taxon>Pezizomycotina</taxon>
        <taxon>Eurotiomycetes</taxon>
        <taxon>Eurotiomycetidae</taxon>
        <taxon>Eurotiales</taxon>
        <taxon>Aspergillaceae</taxon>
        <taxon>Aspergillus</taxon>
        <taxon>Aspergillus subgen. Circumdati</taxon>
    </lineage>
</organism>
<name>A0ACC3B940_9EURO</name>